<keyword evidence="2" id="KW-1185">Reference proteome</keyword>
<protein>
    <recommendedName>
        <fullName evidence="3">Alkylmercury lyase</fullName>
    </recommendedName>
</protein>
<dbReference type="Proteomes" id="UP001500945">
    <property type="component" value="Unassembled WGS sequence"/>
</dbReference>
<sequence>MQIELLVVPDCPHDAAAAELIATAVADTGVQAQVTRTVVTSQDEARRRGFVGSPTILLNGTDPFADPAAPAAMACRLYSTPEGLGGVPALRDLRQALKRVAES</sequence>
<organism evidence="1 2">
    <name type="scientific">Fodinibacter luteus</name>
    <dbReference type="NCBI Taxonomy" id="552064"/>
    <lineage>
        <taxon>Bacteria</taxon>
        <taxon>Bacillati</taxon>
        <taxon>Actinomycetota</taxon>
        <taxon>Actinomycetes</taxon>
        <taxon>Micrococcales</taxon>
        <taxon>Intrasporangiaceae</taxon>
        <taxon>Fodinibacter (ex Wang et al. 2009)</taxon>
    </lineage>
</organism>
<name>A0ABP8KKH8_9MICO</name>
<accession>A0ABP8KKH8</accession>
<reference evidence="2" key="1">
    <citation type="journal article" date="2019" name="Int. J. Syst. Evol. Microbiol.">
        <title>The Global Catalogue of Microorganisms (GCM) 10K type strain sequencing project: providing services to taxonomists for standard genome sequencing and annotation.</title>
        <authorList>
            <consortium name="The Broad Institute Genomics Platform"/>
            <consortium name="The Broad Institute Genome Sequencing Center for Infectious Disease"/>
            <person name="Wu L."/>
            <person name="Ma J."/>
        </authorList>
    </citation>
    <scope>NUCLEOTIDE SEQUENCE [LARGE SCALE GENOMIC DNA]</scope>
    <source>
        <strain evidence="2">JCM 17809</strain>
    </source>
</reference>
<comment type="caution">
    <text evidence="1">The sequence shown here is derived from an EMBL/GenBank/DDBJ whole genome shotgun (WGS) entry which is preliminary data.</text>
</comment>
<evidence type="ECO:0000313" key="2">
    <source>
        <dbReference type="Proteomes" id="UP001500945"/>
    </source>
</evidence>
<evidence type="ECO:0000313" key="1">
    <source>
        <dbReference type="EMBL" id="GAA4409355.1"/>
    </source>
</evidence>
<proteinExistence type="predicted"/>
<gene>
    <name evidence="1" type="ORF">GCM10023168_28030</name>
</gene>
<dbReference type="RefSeq" id="WP_345207054.1">
    <property type="nucleotide sequence ID" value="NZ_BAABGM010000016.1"/>
</dbReference>
<dbReference type="EMBL" id="BAABGM010000016">
    <property type="protein sequence ID" value="GAA4409355.1"/>
    <property type="molecule type" value="Genomic_DNA"/>
</dbReference>
<evidence type="ECO:0008006" key="3">
    <source>
        <dbReference type="Google" id="ProtNLM"/>
    </source>
</evidence>